<reference evidence="1" key="1">
    <citation type="submission" date="2023-07" db="EMBL/GenBank/DDBJ databases">
        <title>Sorghum-associated microbial communities from plants grown in Nebraska, USA.</title>
        <authorList>
            <person name="Schachtman D."/>
        </authorList>
    </citation>
    <scope>NUCLEOTIDE SEQUENCE</scope>
    <source>
        <strain evidence="1">BE330</strain>
    </source>
</reference>
<accession>A0AAE3XFD1</accession>
<proteinExistence type="predicted"/>
<dbReference type="EMBL" id="JAVDQK010000005">
    <property type="protein sequence ID" value="MDR6218698.1"/>
    <property type="molecule type" value="Genomic_DNA"/>
</dbReference>
<dbReference type="AlphaFoldDB" id="A0AAE3XFD1"/>
<organism evidence="1 2">
    <name type="scientific">Deinococcus soli</name>
    <name type="common">ex Cha et al. 2016</name>
    <dbReference type="NCBI Taxonomy" id="1309411"/>
    <lineage>
        <taxon>Bacteria</taxon>
        <taxon>Thermotogati</taxon>
        <taxon>Deinococcota</taxon>
        <taxon>Deinococci</taxon>
        <taxon>Deinococcales</taxon>
        <taxon>Deinococcaceae</taxon>
        <taxon>Deinococcus</taxon>
    </lineage>
</organism>
<gene>
    <name evidence="1" type="ORF">J2Y00_002295</name>
</gene>
<dbReference type="RefSeq" id="WP_309853210.1">
    <property type="nucleotide sequence ID" value="NZ_JAVDQJ010000004.1"/>
</dbReference>
<comment type="caution">
    <text evidence="1">The sequence shown here is derived from an EMBL/GenBank/DDBJ whole genome shotgun (WGS) entry which is preliminary data.</text>
</comment>
<evidence type="ECO:0000313" key="2">
    <source>
        <dbReference type="Proteomes" id="UP001185331"/>
    </source>
</evidence>
<protein>
    <submittedName>
        <fullName evidence="1">Uncharacterized protein</fullName>
    </submittedName>
</protein>
<evidence type="ECO:0000313" key="1">
    <source>
        <dbReference type="EMBL" id="MDR6218698.1"/>
    </source>
</evidence>
<sequence length="200" mass="21781">MRRLPLTVPLHVSLRVAVTAALFTPHVPDRAPRAGELLRRAPTLASALSDAAHEPPAPPSGPWAQVILPGAWHPACEADVLRRLDRSARTGAASLNAWTGPDRYLPVTAWSAPLTARGALRRPGGNVLILPPWTTVLIDHRPTPVRILNRVRLPRHDEALTVLLSSGCTQTLLSSHAGWYVPAPAELDDLRRRYPQALRA</sequence>
<name>A0AAE3XFD1_9DEIO</name>
<dbReference type="Proteomes" id="UP001185331">
    <property type="component" value="Unassembled WGS sequence"/>
</dbReference>